<keyword evidence="5" id="KW-0456">Lyase</keyword>
<evidence type="ECO:0000256" key="7">
    <source>
        <dbReference type="SAM" id="MobiDB-lite"/>
    </source>
</evidence>
<dbReference type="GO" id="GO:0005829">
    <property type="term" value="C:cytosol"/>
    <property type="evidence" value="ECO:0007669"/>
    <property type="project" value="TreeGrafter"/>
</dbReference>
<evidence type="ECO:0000256" key="2">
    <source>
        <dbReference type="ARBA" id="ARBA00012918"/>
    </source>
</evidence>
<feature type="region of interest" description="Disordered" evidence="7">
    <location>
        <begin position="158"/>
        <end position="218"/>
    </location>
</feature>
<dbReference type="GO" id="GO:0008614">
    <property type="term" value="P:pyridoxine metabolic process"/>
    <property type="evidence" value="ECO:0007669"/>
    <property type="project" value="TreeGrafter"/>
</dbReference>
<organism evidence="8 9">
    <name type="scientific">Tilletia indica</name>
    <dbReference type="NCBI Taxonomy" id="43049"/>
    <lineage>
        <taxon>Eukaryota</taxon>
        <taxon>Fungi</taxon>
        <taxon>Dikarya</taxon>
        <taxon>Basidiomycota</taxon>
        <taxon>Ustilaginomycotina</taxon>
        <taxon>Exobasidiomycetes</taxon>
        <taxon>Tilletiales</taxon>
        <taxon>Tilletiaceae</taxon>
        <taxon>Tilletia</taxon>
    </lineage>
</organism>
<dbReference type="PANTHER" id="PTHR31559:SF0">
    <property type="entry name" value="PYRIDOXAL 5'-PHOSPHATE SYNTHASE SUBUNIT SNO1-RELATED"/>
    <property type="match status" value="1"/>
</dbReference>
<keyword evidence="9" id="KW-1185">Reference proteome</keyword>
<dbReference type="AlphaFoldDB" id="A0A177TII2"/>
<proteinExistence type="inferred from homology"/>
<dbReference type="PROSITE" id="PS51130">
    <property type="entry name" value="PDXT_SNO_2"/>
    <property type="match status" value="1"/>
</dbReference>
<name>A0A177TII2_9BASI</name>
<gene>
    <name evidence="8" type="ORF">A4X13_0g6189</name>
</gene>
<dbReference type="Gene3D" id="3.40.50.880">
    <property type="match status" value="2"/>
</dbReference>
<evidence type="ECO:0000256" key="4">
    <source>
        <dbReference type="ARBA" id="ARBA00022962"/>
    </source>
</evidence>
<reference evidence="8" key="2">
    <citation type="journal article" date="2019" name="IMA Fungus">
        <title>Genome sequencing and comparison of five Tilletia species to identify candidate genes for the detection of regulated species infecting wheat.</title>
        <authorList>
            <person name="Nguyen H.D.T."/>
            <person name="Sultana T."/>
            <person name="Kesanakurti P."/>
            <person name="Hambleton S."/>
        </authorList>
    </citation>
    <scope>NUCLEOTIDE SEQUENCE</scope>
    <source>
        <strain evidence="8">DAOMC 236416</strain>
    </source>
</reference>
<dbReference type="SUPFAM" id="SSF52317">
    <property type="entry name" value="Class I glutamine amidotransferase-like"/>
    <property type="match status" value="2"/>
</dbReference>
<keyword evidence="3" id="KW-0378">Hydrolase</keyword>
<comment type="catalytic activity">
    <reaction evidence="6">
        <text>L-glutamine + H2O = L-glutamate + NH4(+)</text>
        <dbReference type="Rhea" id="RHEA:15889"/>
        <dbReference type="ChEBI" id="CHEBI:15377"/>
        <dbReference type="ChEBI" id="CHEBI:28938"/>
        <dbReference type="ChEBI" id="CHEBI:29985"/>
        <dbReference type="ChEBI" id="CHEBI:58359"/>
        <dbReference type="EC" id="3.5.1.2"/>
    </reaction>
</comment>
<comment type="similarity">
    <text evidence="1">Belongs to the glutaminase PdxT/SNO family.</text>
</comment>
<dbReference type="GO" id="GO:0042823">
    <property type="term" value="P:pyridoxal phosphate biosynthetic process"/>
    <property type="evidence" value="ECO:0007669"/>
    <property type="project" value="InterPro"/>
</dbReference>
<dbReference type="PROSITE" id="PS01236">
    <property type="entry name" value="PDXT_SNO_1"/>
    <property type="match status" value="1"/>
</dbReference>
<dbReference type="InterPro" id="IPR002161">
    <property type="entry name" value="PdxT/SNO"/>
</dbReference>
<dbReference type="InterPro" id="IPR029062">
    <property type="entry name" value="Class_I_gatase-like"/>
</dbReference>
<evidence type="ECO:0000256" key="3">
    <source>
        <dbReference type="ARBA" id="ARBA00022801"/>
    </source>
</evidence>
<evidence type="ECO:0000256" key="6">
    <source>
        <dbReference type="ARBA" id="ARBA00049534"/>
    </source>
</evidence>
<dbReference type="NCBIfam" id="TIGR03800">
    <property type="entry name" value="PLP_synth_Pdx2"/>
    <property type="match status" value="1"/>
</dbReference>
<dbReference type="GO" id="GO:1903600">
    <property type="term" value="C:glutaminase complex"/>
    <property type="evidence" value="ECO:0007669"/>
    <property type="project" value="TreeGrafter"/>
</dbReference>
<comment type="caution">
    <text evidence="8">The sequence shown here is derived from an EMBL/GenBank/DDBJ whole genome shotgun (WGS) entry which is preliminary data.</text>
</comment>
<dbReference type="Pfam" id="PF01174">
    <property type="entry name" value="SNO"/>
    <property type="match status" value="2"/>
</dbReference>
<reference evidence="8" key="1">
    <citation type="submission" date="2016-04" db="EMBL/GenBank/DDBJ databases">
        <authorList>
            <person name="Nguyen H.D."/>
            <person name="Samba Siva P."/>
            <person name="Cullis J."/>
            <person name="Levesque C.A."/>
            <person name="Hambleton S."/>
        </authorList>
    </citation>
    <scope>NUCLEOTIDE SEQUENCE</scope>
    <source>
        <strain evidence="8">DAOMC 236416</strain>
    </source>
</reference>
<dbReference type="GO" id="GO:0004359">
    <property type="term" value="F:glutaminase activity"/>
    <property type="evidence" value="ECO:0007669"/>
    <property type="project" value="UniProtKB-EC"/>
</dbReference>
<dbReference type="EMBL" id="LWDF02000558">
    <property type="protein sequence ID" value="KAE8244894.1"/>
    <property type="molecule type" value="Genomic_DNA"/>
</dbReference>
<dbReference type="Proteomes" id="UP000077521">
    <property type="component" value="Unassembled WGS sequence"/>
</dbReference>
<dbReference type="EC" id="3.5.1.2" evidence="2"/>
<evidence type="ECO:0000256" key="5">
    <source>
        <dbReference type="ARBA" id="ARBA00023239"/>
    </source>
</evidence>
<dbReference type="PANTHER" id="PTHR31559">
    <property type="entry name" value="PYRIDOXAL 5'-PHOSPHATE SYNTHASE SUBUNIT SNO"/>
    <property type="match status" value="1"/>
</dbReference>
<evidence type="ECO:0000313" key="9">
    <source>
        <dbReference type="Proteomes" id="UP000077521"/>
    </source>
</evidence>
<keyword evidence="4" id="KW-0315">Glutamine amidotransferase</keyword>
<feature type="compositionally biased region" description="Polar residues" evidence="7">
    <location>
        <begin position="204"/>
        <end position="216"/>
    </location>
</feature>
<sequence length="342" mass="35090">MPLTIGILALQGAFHEHAAHITSLASPTLDIAPALVRTPTDLAACNALIIPGGESTAIALGAQRAGLMDPLRQWVAQGHPTWGTCAGMIMLSNQAIGAKRGGQSLIGGVDIRVGRNGYGSQVDSFEVGLEVPALGETPFPGVFIRAPVIDSLLLLPDPSQSASSSTTGTATGSNAGLPGVNGAAVPIPPSLSGDLAAIPPPPTTSSLTNGHPSSHRTSADLPAIVCAEPPSALSTSDDSSLTQRPPIEIIATIPFSPTLPPKETVLLPNSSASPAAVEKEPTTAPLLGTGTTLLNPELRPELDSQIVALRQGNVLVSSFHPELTVDSRFHEYFVRSIVLNKA</sequence>
<protein>
    <recommendedName>
        <fullName evidence="2">glutaminase</fullName>
        <ecNumber evidence="2">3.5.1.2</ecNumber>
    </recommendedName>
</protein>
<dbReference type="GO" id="GO:0016829">
    <property type="term" value="F:lyase activity"/>
    <property type="evidence" value="ECO:0007669"/>
    <property type="project" value="UniProtKB-KW"/>
</dbReference>
<accession>A0A177TII2</accession>
<dbReference type="InterPro" id="IPR021196">
    <property type="entry name" value="PdxT/SNO_CS"/>
</dbReference>
<evidence type="ECO:0000313" key="8">
    <source>
        <dbReference type="EMBL" id="KAE8244894.1"/>
    </source>
</evidence>
<feature type="compositionally biased region" description="Low complexity" evidence="7">
    <location>
        <begin position="158"/>
        <end position="173"/>
    </location>
</feature>
<evidence type="ECO:0000256" key="1">
    <source>
        <dbReference type="ARBA" id="ARBA00008345"/>
    </source>
</evidence>